<dbReference type="PANTHER" id="PTHR46100:SF4">
    <property type="entry name" value="USPA DOMAIN-CONTAINING PROTEIN"/>
    <property type="match status" value="1"/>
</dbReference>
<dbReference type="Pfam" id="PF00582">
    <property type="entry name" value="Usp"/>
    <property type="match status" value="2"/>
</dbReference>
<feature type="region of interest" description="Disordered" evidence="1">
    <location>
        <begin position="305"/>
        <end position="372"/>
    </location>
</feature>
<feature type="compositionally biased region" description="Polar residues" evidence="1">
    <location>
        <begin position="29"/>
        <end position="40"/>
    </location>
</feature>
<dbReference type="SUPFAM" id="SSF52402">
    <property type="entry name" value="Adenine nucleotide alpha hydrolases-like"/>
    <property type="match status" value="1"/>
</dbReference>
<feature type="compositionally biased region" description="Acidic residues" evidence="1">
    <location>
        <begin position="330"/>
        <end position="347"/>
    </location>
</feature>
<protein>
    <recommendedName>
        <fullName evidence="2">UspA domain-containing protein</fullName>
    </recommendedName>
</protein>
<evidence type="ECO:0000313" key="4">
    <source>
        <dbReference type="Proteomes" id="UP001303222"/>
    </source>
</evidence>
<proteinExistence type="predicted"/>
<reference evidence="3" key="1">
    <citation type="journal article" date="2023" name="Mol. Phylogenet. Evol.">
        <title>Genome-scale phylogeny and comparative genomics of the fungal order Sordariales.</title>
        <authorList>
            <person name="Hensen N."/>
            <person name="Bonometti L."/>
            <person name="Westerberg I."/>
            <person name="Brannstrom I.O."/>
            <person name="Guillou S."/>
            <person name="Cros-Aarteil S."/>
            <person name="Calhoun S."/>
            <person name="Haridas S."/>
            <person name="Kuo A."/>
            <person name="Mondo S."/>
            <person name="Pangilinan J."/>
            <person name="Riley R."/>
            <person name="LaButti K."/>
            <person name="Andreopoulos B."/>
            <person name="Lipzen A."/>
            <person name="Chen C."/>
            <person name="Yan M."/>
            <person name="Daum C."/>
            <person name="Ng V."/>
            <person name="Clum A."/>
            <person name="Steindorff A."/>
            <person name="Ohm R.A."/>
            <person name="Martin F."/>
            <person name="Silar P."/>
            <person name="Natvig D.O."/>
            <person name="Lalanne C."/>
            <person name="Gautier V."/>
            <person name="Ament-Velasquez S.L."/>
            <person name="Kruys A."/>
            <person name="Hutchinson M.I."/>
            <person name="Powell A.J."/>
            <person name="Barry K."/>
            <person name="Miller A.N."/>
            <person name="Grigoriev I.V."/>
            <person name="Debuchy R."/>
            <person name="Gladieux P."/>
            <person name="Hiltunen Thoren M."/>
            <person name="Johannesson H."/>
        </authorList>
    </citation>
    <scope>NUCLEOTIDE SEQUENCE</scope>
    <source>
        <strain evidence="3">CBS 626.80</strain>
    </source>
</reference>
<keyword evidence="4" id="KW-1185">Reference proteome</keyword>
<evidence type="ECO:0000256" key="1">
    <source>
        <dbReference type="SAM" id="MobiDB-lite"/>
    </source>
</evidence>
<sequence>MARQQPQIMSMEAMLDEERREVLALLEGSNGQVGSRSRAASTFEGCSPSPFTTPRTPVRSMLDIGDDHLSPGSPSPLPPPVSLVISHAKTASPYLAPVRSMLDIAPGPAKPVRSMLDIPSATSARTPLSSPSSPVEPKYNNGQHPRSMSDAGMKPADFGPRASARNDPLNSYQFGDIVTNPTHTGQALPKRVTQGGKRQSSSMAEVLRGSDVNSLGLPGERGRHASLSGPSVSTARPSNKSKSKSPHGRTGMRSKSPHELLAERQLSPAGRALLDDALDYKMHTAYRHLSDAALVRSGGNLAEVTLRKKPDDTPGSGRLVKDYMSPDGDPLMEDSSEDNGSSSDDESDRGRKAARNNTGNQAKQLPEAAQGNRQIKSLLAAAEEERIQVEKQQPQYKYRSLLDEPAITVTGPSGRTRKSGVHPATSFDLPPSGSRSPIDSDTEADLTDIKRAQKLSFAMTQIISQPEVHRTIQIITRGEYSKLVQETQDEHNNPRKYLVATDLSEESTHALEWAIGTVLRDGDTLIAIYCVDEETGILGADGNSLATGMVPDDLKAMREAATALDRMANSKSAIQHGGGAGTLSPLAASSMDASGLLATGNSASAIGEDPSPTPSHSSRERSRAEEERYRAVQEISERVTKLLRKTRLQVRVIVEVLHCKNPKHLITEVIDFVNPTLVILGSRGRSALKGVILGSFSNYLVTKSSVPVMVARKRLRKQSKYKRLPSTHQVNNINNPTARSLASAKID</sequence>
<dbReference type="AlphaFoldDB" id="A0AAN6SJK8"/>
<dbReference type="Gene3D" id="3.40.50.620">
    <property type="entry name" value="HUPs"/>
    <property type="match status" value="1"/>
</dbReference>
<dbReference type="InterPro" id="IPR014729">
    <property type="entry name" value="Rossmann-like_a/b/a_fold"/>
</dbReference>
<feature type="region of interest" description="Disordered" evidence="1">
    <location>
        <begin position="122"/>
        <end position="259"/>
    </location>
</feature>
<feature type="domain" description="UspA" evidence="2">
    <location>
        <begin position="495"/>
        <end position="578"/>
    </location>
</feature>
<feature type="compositionally biased region" description="Basic residues" evidence="1">
    <location>
        <begin position="239"/>
        <end position="252"/>
    </location>
</feature>
<dbReference type="InterPro" id="IPR006015">
    <property type="entry name" value="Universal_stress_UspA"/>
</dbReference>
<dbReference type="Proteomes" id="UP001303222">
    <property type="component" value="Unassembled WGS sequence"/>
</dbReference>
<dbReference type="PRINTS" id="PR01438">
    <property type="entry name" value="UNVRSLSTRESS"/>
</dbReference>
<feature type="compositionally biased region" description="Polar residues" evidence="1">
    <location>
        <begin position="228"/>
        <end position="238"/>
    </location>
</feature>
<feature type="compositionally biased region" description="Polar residues" evidence="1">
    <location>
        <begin position="728"/>
        <end position="740"/>
    </location>
</feature>
<feature type="compositionally biased region" description="Polar residues" evidence="1">
    <location>
        <begin position="168"/>
        <end position="185"/>
    </location>
</feature>
<feature type="domain" description="UspA" evidence="2">
    <location>
        <begin position="614"/>
        <end position="712"/>
    </location>
</feature>
<evidence type="ECO:0000259" key="2">
    <source>
        <dbReference type="Pfam" id="PF00582"/>
    </source>
</evidence>
<gene>
    <name evidence="3" type="ORF">QBC32DRAFT_309787</name>
</gene>
<feature type="compositionally biased region" description="Polar residues" evidence="1">
    <location>
        <begin position="122"/>
        <end position="133"/>
    </location>
</feature>
<feature type="region of interest" description="Disordered" evidence="1">
    <location>
        <begin position="28"/>
        <end position="59"/>
    </location>
</feature>
<name>A0AAN6SJK8_9PEZI</name>
<organism evidence="3 4">
    <name type="scientific">Pseudoneurospora amorphoporcata</name>
    <dbReference type="NCBI Taxonomy" id="241081"/>
    <lineage>
        <taxon>Eukaryota</taxon>
        <taxon>Fungi</taxon>
        <taxon>Dikarya</taxon>
        <taxon>Ascomycota</taxon>
        <taxon>Pezizomycotina</taxon>
        <taxon>Sordariomycetes</taxon>
        <taxon>Sordariomycetidae</taxon>
        <taxon>Sordariales</taxon>
        <taxon>Sordariaceae</taxon>
        <taxon>Pseudoneurospora</taxon>
    </lineage>
</organism>
<reference evidence="3" key="2">
    <citation type="submission" date="2023-06" db="EMBL/GenBank/DDBJ databases">
        <authorList>
            <consortium name="Lawrence Berkeley National Laboratory"/>
            <person name="Mondo S.J."/>
            <person name="Hensen N."/>
            <person name="Bonometti L."/>
            <person name="Westerberg I."/>
            <person name="Brannstrom I.O."/>
            <person name="Guillou S."/>
            <person name="Cros-Aarteil S."/>
            <person name="Calhoun S."/>
            <person name="Haridas S."/>
            <person name="Kuo A."/>
            <person name="Pangilinan J."/>
            <person name="Riley R."/>
            <person name="Labutti K."/>
            <person name="Andreopoulos B."/>
            <person name="Lipzen A."/>
            <person name="Chen C."/>
            <person name="Yanf M."/>
            <person name="Daum C."/>
            <person name="Ng V."/>
            <person name="Clum A."/>
            <person name="Steindorff A."/>
            <person name="Ohm R."/>
            <person name="Martin F."/>
            <person name="Silar P."/>
            <person name="Natvig D."/>
            <person name="Lalanne C."/>
            <person name="Gautier V."/>
            <person name="Ament-Velasquez S.L."/>
            <person name="Kruys A."/>
            <person name="Hutchinson M.I."/>
            <person name="Powell A.J."/>
            <person name="Barry K."/>
            <person name="Miller A.N."/>
            <person name="Grigoriev I.V."/>
            <person name="Debuchy R."/>
            <person name="Gladieux P."/>
            <person name="Thoren M.H."/>
            <person name="Johannesson H."/>
        </authorList>
    </citation>
    <scope>NUCLEOTIDE SEQUENCE</scope>
    <source>
        <strain evidence="3">CBS 626.80</strain>
    </source>
</reference>
<accession>A0AAN6SJK8</accession>
<feature type="region of interest" description="Disordered" evidence="1">
    <location>
        <begin position="600"/>
        <end position="626"/>
    </location>
</feature>
<dbReference type="EMBL" id="MU859063">
    <property type="protein sequence ID" value="KAK3956732.1"/>
    <property type="molecule type" value="Genomic_DNA"/>
</dbReference>
<comment type="caution">
    <text evidence="3">The sequence shown here is derived from an EMBL/GenBank/DDBJ whole genome shotgun (WGS) entry which is preliminary data.</text>
</comment>
<evidence type="ECO:0000313" key="3">
    <source>
        <dbReference type="EMBL" id="KAK3956732.1"/>
    </source>
</evidence>
<feature type="region of interest" description="Disordered" evidence="1">
    <location>
        <begin position="728"/>
        <end position="747"/>
    </location>
</feature>
<dbReference type="InterPro" id="IPR006016">
    <property type="entry name" value="UspA"/>
</dbReference>
<dbReference type="CDD" id="cd23659">
    <property type="entry name" value="USP_At3g01520-like"/>
    <property type="match status" value="1"/>
</dbReference>
<feature type="compositionally biased region" description="Basic and acidic residues" evidence="1">
    <location>
        <begin position="617"/>
        <end position="626"/>
    </location>
</feature>
<feature type="region of interest" description="Disordered" evidence="1">
    <location>
        <begin position="403"/>
        <end position="441"/>
    </location>
</feature>
<dbReference type="PANTHER" id="PTHR46100">
    <property type="entry name" value="IMP2'P"/>
    <property type="match status" value="1"/>
</dbReference>